<evidence type="ECO:0000313" key="1">
    <source>
        <dbReference type="EMBL" id="SCC31450.1"/>
    </source>
</evidence>
<organism evidence="1 2">
    <name type="scientific">Bacillus wiedmannii</name>
    <dbReference type="NCBI Taxonomy" id="1890302"/>
    <lineage>
        <taxon>Bacteria</taxon>
        <taxon>Bacillati</taxon>
        <taxon>Bacillota</taxon>
        <taxon>Bacilli</taxon>
        <taxon>Bacillales</taxon>
        <taxon>Bacillaceae</taxon>
        <taxon>Bacillus</taxon>
        <taxon>Bacillus cereus group</taxon>
    </lineage>
</organism>
<dbReference type="Proteomes" id="UP000196052">
    <property type="component" value="Unassembled WGS sequence"/>
</dbReference>
<gene>
    <name evidence="1" type="ORF">BC05F1_02708</name>
</gene>
<evidence type="ECO:0000313" key="2">
    <source>
        <dbReference type="Proteomes" id="UP000196052"/>
    </source>
</evidence>
<protein>
    <submittedName>
        <fullName evidence="1">Uncharacterized protein</fullName>
    </submittedName>
</protein>
<proteinExistence type="predicted"/>
<dbReference type="EMBL" id="FMBE01000013">
    <property type="protein sequence ID" value="SCC31450.1"/>
    <property type="molecule type" value="Genomic_DNA"/>
</dbReference>
<reference evidence="2" key="1">
    <citation type="submission" date="2016-08" db="EMBL/GenBank/DDBJ databases">
        <authorList>
            <person name="Loux V."/>
            <person name="Rue O."/>
        </authorList>
    </citation>
    <scope>NUCLEOTIDE SEQUENCE [LARGE SCALE GENOMIC DNA]</scope>
    <source>
        <strain evidence="2">INRA Bc05-F1</strain>
    </source>
</reference>
<dbReference type="AlphaFoldDB" id="A0A1C6X2X0"/>
<name>A0A1C6X2X0_9BACI</name>
<sequence>MARQRSPDRDKVFGLVT</sequence>
<accession>A0A1C6X2X0</accession>